<feature type="chain" id="PRO_5009225589" evidence="1">
    <location>
        <begin position="26"/>
        <end position="223"/>
    </location>
</feature>
<dbReference type="AlphaFoldDB" id="A0A1F6TMP0"/>
<dbReference type="SUPFAM" id="SSF53850">
    <property type="entry name" value="Periplasmic binding protein-like II"/>
    <property type="match status" value="1"/>
</dbReference>
<keyword evidence="1" id="KW-0732">Signal</keyword>
<proteinExistence type="predicted"/>
<sequence length="223" mass="25024">MFHPTMLLRRLWPLCLLLLAAFAPAQEPEAGFSFGVVPQRTAIDLARSWVPVLDYLGAKTGYRFEFRTARDADAFEQRLDTGEFDLVYMNPYQYILHHAKHGYRVYAKEKDRLLTGLIVVRVDSPYREVRELDGKTLAFPAASAFAASLLPRAYLSRMGIAYTPAYVASHDSVYIGVSKNLFIAGGGVHQTLNNLAPEIRKQLRVVWVSPPVTPHALAAHPRV</sequence>
<gene>
    <name evidence="2" type="ORF">A2637_01595</name>
</gene>
<dbReference type="PANTHER" id="PTHR30024">
    <property type="entry name" value="ALIPHATIC SULFONATES-BINDING PROTEIN-RELATED"/>
    <property type="match status" value="1"/>
</dbReference>
<accession>A0A1F6TMP0</accession>
<feature type="non-terminal residue" evidence="2">
    <location>
        <position position="223"/>
    </location>
</feature>
<evidence type="ECO:0000256" key="1">
    <source>
        <dbReference type="SAM" id="SignalP"/>
    </source>
</evidence>
<dbReference type="EMBL" id="MFSY01000047">
    <property type="protein sequence ID" value="OGI46404.1"/>
    <property type="molecule type" value="Genomic_DNA"/>
</dbReference>
<evidence type="ECO:0000313" key="2">
    <source>
        <dbReference type="EMBL" id="OGI46404.1"/>
    </source>
</evidence>
<organism evidence="2 3">
    <name type="scientific">Candidatus Muproteobacteria bacterium RIFCSPHIGHO2_01_FULL_65_16</name>
    <dbReference type="NCBI Taxonomy" id="1817764"/>
    <lineage>
        <taxon>Bacteria</taxon>
        <taxon>Pseudomonadati</taxon>
        <taxon>Pseudomonadota</taxon>
        <taxon>Candidatus Muproteobacteria</taxon>
    </lineage>
</organism>
<dbReference type="Gene3D" id="3.40.190.10">
    <property type="entry name" value="Periplasmic binding protein-like II"/>
    <property type="match status" value="2"/>
</dbReference>
<feature type="signal peptide" evidence="1">
    <location>
        <begin position="1"/>
        <end position="25"/>
    </location>
</feature>
<reference evidence="2 3" key="1">
    <citation type="journal article" date="2016" name="Nat. Commun.">
        <title>Thousands of microbial genomes shed light on interconnected biogeochemical processes in an aquifer system.</title>
        <authorList>
            <person name="Anantharaman K."/>
            <person name="Brown C.T."/>
            <person name="Hug L.A."/>
            <person name="Sharon I."/>
            <person name="Castelle C.J."/>
            <person name="Probst A.J."/>
            <person name="Thomas B.C."/>
            <person name="Singh A."/>
            <person name="Wilkins M.J."/>
            <person name="Karaoz U."/>
            <person name="Brodie E.L."/>
            <person name="Williams K.H."/>
            <person name="Hubbard S.S."/>
            <person name="Banfield J.F."/>
        </authorList>
    </citation>
    <scope>NUCLEOTIDE SEQUENCE [LARGE SCALE GENOMIC DNA]</scope>
</reference>
<name>A0A1F6TMP0_9PROT</name>
<dbReference type="Pfam" id="PF12974">
    <property type="entry name" value="Phosphonate-bd"/>
    <property type="match status" value="1"/>
</dbReference>
<comment type="caution">
    <text evidence="2">The sequence shown here is derived from an EMBL/GenBank/DDBJ whole genome shotgun (WGS) entry which is preliminary data.</text>
</comment>
<dbReference type="Proteomes" id="UP000179360">
    <property type="component" value="Unassembled WGS sequence"/>
</dbReference>
<protein>
    <submittedName>
        <fullName evidence="2">Phosphate ABC transporter substrate-binding protein</fullName>
    </submittedName>
</protein>
<dbReference type="STRING" id="1817764.A2637_01595"/>
<dbReference type="PANTHER" id="PTHR30024:SF17">
    <property type="entry name" value="SOLUTE-BINDING PROTEIN FAMILY 3_N-TERMINAL DOMAIN-CONTAINING PROTEIN"/>
    <property type="match status" value="1"/>
</dbReference>
<evidence type="ECO:0000313" key="3">
    <source>
        <dbReference type="Proteomes" id="UP000179360"/>
    </source>
</evidence>